<dbReference type="EMBL" id="CP015136">
    <property type="protein sequence ID" value="AMY08880.1"/>
    <property type="molecule type" value="Genomic_DNA"/>
</dbReference>
<organism evidence="2 3">
    <name type="scientific">Luteitalea pratensis</name>
    <dbReference type="NCBI Taxonomy" id="1855912"/>
    <lineage>
        <taxon>Bacteria</taxon>
        <taxon>Pseudomonadati</taxon>
        <taxon>Acidobacteriota</taxon>
        <taxon>Vicinamibacteria</taxon>
        <taxon>Vicinamibacterales</taxon>
        <taxon>Vicinamibacteraceae</taxon>
        <taxon>Luteitalea</taxon>
    </lineage>
</organism>
<dbReference type="Gene3D" id="3.40.50.1820">
    <property type="entry name" value="alpha/beta hydrolase"/>
    <property type="match status" value="1"/>
</dbReference>
<dbReference type="PANTHER" id="PTHR46438:SF2">
    <property type="entry name" value="ALPHA_BETA-HYDROLASES SUPERFAMILY PROTEIN"/>
    <property type="match status" value="1"/>
</dbReference>
<gene>
    <name evidence="2" type="primary">dhaA</name>
    <name evidence="2" type="ORF">LuPra_02086</name>
</gene>
<evidence type="ECO:0000313" key="2">
    <source>
        <dbReference type="EMBL" id="AMY08880.1"/>
    </source>
</evidence>
<dbReference type="SUPFAM" id="SSF53474">
    <property type="entry name" value="alpha/beta-Hydrolases"/>
    <property type="match status" value="1"/>
</dbReference>
<dbReference type="STRING" id="1855912.LuPra_02086"/>
<dbReference type="Proteomes" id="UP000076079">
    <property type="component" value="Chromosome"/>
</dbReference>
<accession>A0A143PKX0</accession>
<dbReference type="PANTHER" id="PTHR46438">
    <property type="entry name" value="ALPHA/BETA-HYDROLASES SUPERFAMILY PROTEIN"/>
    <property type="match status" value="1"/>
</dbReference>
<keyword evidence="3" id="KW-1185">Reference proteome</keyword>
<proteinExistence type="predicted"/>
<evidence type="ECO:0000259" key="1">
    <source>
        <dbReference type="Pfam" id="PF00561"/>
    </source>
</evidence>
<dbReference type="KEGG" id="abac:LuPra_02086"/>
<dbReference type="InterPro" id="IPR000639">
    <property type="entry name" value="Epox_hydrolase-like"/>
</dbReference>
<sequence>MADGMLHYVDEGEGPSVVLVHGTPTWAFEWRHVIAGLRDTRRVVALDHLGFGLSERPASADYRPEGHAARFATFMDHVAGAAPVSLVVHDFGGPIALAWALANRQRVRTLTVINSWMWSFADDPVMRRRAAMVDGAVGRFLYRYANASQRLIMPSAYGDRRRLTRAIHRQYLEVFPDPESRERVLFALARALRGSSAFYAGLWAQRDRLRGLPLSIIWGMRDTAFGPAILERWTDAFPQARVTRIGDAGHWPHEELPELVLAALRRTV</sequence>
<dbReference type="PRINTS" id="PR00111">
    <property type="entry name" value="ABHYDROLASE"/>
</dbReference>
<dbReference type="InterPro" id="IPR029058">
    <property type="entry name" value="AB_hydrolase_fold"/>
</dbReference>
<dbReference type="Pfam" id="PF00561">
    <property type="entry name" value="Abhydrolase_1"/>
    <property type="match status" value="1"/>
</dbReference>
<name>A0A143PKX0_LUTPR</name>
<dbReference type="AlphaFoldDB" id="A0A143PKX0"/>
<dbReference type="EC" id="3.8.1.5" evidence="2"/>
<reference evidence="2 3" key="1">
    <citation type="journal article" date="2016" name="Genome Announc.">
        <title>First Complete Genome Sequence of a Subdivision 6 Acidobacterium Strain.</title>
        <authorList>
            <person name="Huang S."/>
            <person name="Vieira S."/>
            <person name="Bunk B."/>
            <person name="Riedel T."/>
            <person name="Sproer C."/>
            <person name="Overmann J."/>
        </authorList>
    </citation>
    <scope>NUCLEOTIDE SEQUENCE [LARGE SCALE GENOMIC DNA]</scope>
    <source>
        <strain evidence="3">DSM 100886 HEG_-6_39</strain>
    </source>
</reference>
<keyword evidence="2" id="KW-0378">Hydrolase</keyword>
<dbReference type="GO" id="GO:0018786">
    <property type="term" value="F:haloalkane dehalogenase activity"/>
    <property type="evidence" value="ECO:0007669"/>
    <property type="project" value="UniProtKB-EC"/>
</dbReference>
<evidence type="ECO:0000313" key="3">
    <source>
        <dbReference type="Proteomes" id="UP000076079"/>
    </source>
</evidence>
<reference evidence="3" key="2">
    <citation type="submission" date="2016-04" db="EMBL/GenBank/DDBJ databases">
        <title>First Complete Genome Sequence of a Subdivision 6 Acidobacterium.</title>
        <authorList>
            <person name="Huang S."/>
            <person name="Vieira S."/>
            <person name="Bunk B."/>
            <person name="Riedel T."/>
            <person name="Sproeer C."/>
            <person name="Overmann J."/>
        </authorList>
    </citation>
    <scope>NUCLEOTIDE SEQUENCE [LARGE SCALE GENOMIC DNA]</scope>
    <source>
        <strain evidence="3">DSM 100886 HEG_-6_39</strain>
    </source>
</reference>
<dbReference type="InterPro" id="IPR000073">
    <property type="entry name" value="AB_hydrolase_1"/>
</dbReference>
<dbReference type="PRINTS" id="PR00412">
    <property type="entry name" value="EPOXHYDRLASE"/>
</dbReference>
<protein>
    <submittedName>
        <fullName evidence="2">Haloalkane dehalogenase</fullName>
        <ecNumber evidence="2">3.8.1.5</ecNumber>
    </submittedName>
</protein>
<feature type="domain" description="AB hydrolase-1" evidence="1">
    <location>
        <begin position="15"/>
        <end position="255"/>
    </location>
</feature>